<comment type="caution">
    <text evidence="2">The sequence shown here is derived from an EMBL/GenBank/DDBJ whole genome shotgun (WGS) entry which is preliminary data.</text>
</comment>
<dbReference type="InterPro" id="IPR036104">
    <property type="entry name" value="BFN_sf"/>
</dbReference>
<dbReference type="Proteomes" id="UP000282654">
    <property type="component" value="Unassembled WGS sequence"/>
</dbReference>
<dbReference type="InterPro" id="IPR003729">
    <property type="entry name" value="Bi_nuclease_dom"/>
</dbReference>
<dbReference type="OrthoDB" id="9788698at2"/>
<sequence>MIPVKVKEIAFDAAMNPVLLLADEKDNRMLPIWIGPFEAQSIALALEGASLGRPLTHDLLKTICDRTGAKVASVIISDVRDGTYYAELHLQVNNQEIVIDSRPSDAVALALRTVTPIYITEKVADYALTPEELYSQEASEETRIRRLSEERKLH</sequence>
<reference evidence="2 3" key="1">
    <citation type="submission" date="2018-11" db="EMBL/GenBank/DDBJ databases">
        <title>Genomic Encyclopedia of Type Strains, Phase IV (KMG-IV): sequencing the most valuable type-strain genomes for metagenomic binning, comparative biology and taxonomic classification.</title>
        <authorList>
            <person name="Goeker M."/>
        </authorList>
    </citation>
    <scope>NUCLEOTIDE SEQUENCE [LARGE SCALE GENOMIC DNA]</scope>
    <source>
        <strain evidence="2 3">DSM 102936</strain>
    </source>
</reference>
<dbReference type="GO" id="GO:0004518">
    <property type="term" value="F:nuclease activity"/>
    <property type="evidence" value="ECO:0007669"/>
    <property type="project" value="InterPro"/>
</dbReference>
<dbReference type="PROSITE" id="PS51658">
    <property type="entry name" value="BFN"/>
    <property type="match status" value="1"/>
</dbReference>
<evidence type="ECO:0000313" key="2">
    <source>
        <dbReference type="EMBL" id="RPF46961.1"/>
    </source>
</evidence>
<dbReference type="SUPFAM" id="SSF103256">
    <property type="entry name" value="Hypothetical protein TM0160"/>
    <property type="match status" value="1"/>
</dbReference>
<name>A0A3N5BT63_9THEO</name>
<feature type="domain" description="BFN" evidence="1">
    <location>
        <begin position="1"/>
        <end position="131"/>
    </location>
</feature>
<evidence type="ECO:0000259" key="1">
    <source>
        <dbReference type="PROSITE" id="PS51658"/>
    </source>
</evidence>
<dbReference type="PANTHER" id="PTHR15160:SF1">
    <property type="entry name" value="VON HIPPEL-LINDAU DISEASE TUMOR SUPPRESSOR"/>
    <property type="match status" value="1"/>
</dbReference>
<accession>A0A3N5BT63</accession>
<evidence type="ECO:0000313" key="3">
    <source>
        <dbReference type="Proteomes" id="UP000282654"/>
    </source>
</evidence>
<proteinExistence type="predicted"/>
<dbReference type="EMBL" id="RKRE01000002">
    <property type="protein sequence ID" value="RPF46961.1"/>
    <property type="molecule type" value="Genomic_DNA"/>
</dbReference>
<protein>
    <recommendedName>
        <fullName evidence="1">BFN domain-containing protein</fullName>
    </recommendedName>
</protein>
<dbReference type="Gene3D" id="3.10.690.10">
    <property type="entry name" value="Bifunctional nuclease domain"/>
    <property type="match status" value="1"/>
</dbReference>
<dbReference type="Pfam" id="PF02577">
    <property type="entry name" value="BFN_dom"/>
    <property type="match status" value="1"/>
</dbReference>
<keyword evidence="3" id="KW-1185">Reference proteome</keyword>
<dbReference type="RefSeq" id="WP_123929507.1">
    <property type="nucleotide sequence ID" value="NZ_RKRE01000002.1"/>
</dbReference>
<dbReference type="AlphaFoldDB" id="A0A3N5BT63"/>
<dbReference type="PANTHER" id="PTHR15160">
    <property type="entry name" value="VON HIPPEL-LINDAU PROTEIN"/>
    <property type="match status" value="1"/>
</dbReference>
<gene>
    <name evidence="2" type="ORF">EDD75_1223</name>
</gene>
<organism evidence="2 3">
    <name type="scientific">Thermodesulfitimonas autotrophica</name>
    <dbReference type="NCBI Taxonomy" id="1894989"/>
    <lineage>
        <taxon>Bacteria</taxon>
        <taxon>Bacillati</taxon>
        <taxon>Bacillota</taxon>
        <taxon>Clostridia</taxon>
        <taxon>Thermoanaerobacterales</taxon>
        <taxon>Thermoanaerobacteraceae</taxon>
        <taxon>Thermodesulfitimonas</taxon>
    </lineage>
</organism>